<dbReference type="InterPro" id="IPR043128">
    <property type="entry name" value="Rev_trsase/Diguanyl_cyclase"/>
</dbReference>
<dbReference type="RefSeq" id="WP_102966798.1">
    <property type="nucleotide sequence ID" value="NZ_POSK01000011.1"/>
</dbReference>
<evidence type="ECO:0000256" key="7">
    <source>
        <dbReference type="ARBA" id="ARBA00023136"/>
    </source>
</evidence>
<feature type="transmembrane region" description="Helical" evidence="9">
    <location>
        <begin position="55"/>
        <end position="76"/>
    </location>
</feature>
<dbReference type="Proteomes" id="UP000236449">
    <property type="component" value="Unassembled WGS sequence"/>
</dbReference>
<evidence type="ECO:0000256" key="1">
    <source>
        <dbReference type="ARBA" id="ARBA00001946"/>
    </source>
</evidence>
<evidence type="ECO:0000256" key="8">
    <source>
        <dbReference type="ARBA" id="ARBA00034247"/>
    </source>
</evidence>
<proteinExistence type="predicted"/>
<keyword evidence="6 9" id="KW-1133">Transmembrane helix</keyword>
<dbReference type="Gene3D" id="3.30.70.270">
    <property type="match status" value="1"/>
</dbReference>
<name>A0A2J8HYU7_VIBDI</name>
<dbReference type="NCBIfam" id="TIGR00254">
    <property type="entry name" value="GGDEF"/>
    <property type="match status" value="1"/>
</dbReference>
<dbReference type="EMBL" id="POSK01000011">
    <property type="protein sequence ID" value="PNI03445.1"/>
    <property type="molecule type" value="Genomic_DNA"/>
</dbReference>
<keyword evidence="7 9" id="KW-0472">Membrane</keyword>
<evidence type="ECO:0000256" key="2">
    <source>
        <dbReference type="ARBA" id="ARBA00004651"/>
    </source>
</evidence>
<gene>
    <name evidence="11" type="ORF">C1N32_16460</name>
</gene>
<evidence type="ECO:0000256" key="4">
    <source>
        <dbReference type="ARBA" id="ARBA00022475"/>
    </source>
</evidence>
<comment type="subcellular location">
    <subcellularLocation>
        <location evidence="2">Cell membrane</location>
        <topology evidence="2">Multi-pass membrane protein</topology>
    </subcellularLocation>
</comment>
<comment type="caution">
    <text evidence="11">The sequence shown here is derived from an EMBL/GenBank/DDBJ whole genome shotgun (WGS) entry which is preliminary data.</text>
</comment>
<keyword evidence="4" id="KW-1003">Cell membrane</keyword>
<feature type="transmembrane region" description="Helical" evidence="9">
    <location>
        <begin position="216"/>
        <end position="236"/>
    </location>
</feature>
<evidence type="ECO:0000256" key="3">
    <source>
        <dbReference type="ARBA" id="ARBA00012528"/>
    </source>
</evidence>
<dbReference type="PANTHER" id="PTHR45138">
    <property type="entry name" value="REGULATORY COMPONENTS OF SENSORY TRANSDUCTION SYSTEM"/>
    <property type="match status" value="1"/>
</dbReference>
<feature type="transmembrane region" description="Helical" evidence="9">
    <location>
        <begin position="174"/>
        <end position="196"/>
    </location>
</feature>
<dbReference type="InterPro" id="IPR000160">
    <property type="entry name" value="GGDEF_dom"/>
</dbReference>
<dbReference type="InterPro" id="IPR050469">
    <property type="entry name" value="Diguanylate_Cyclase"/>
</dbReference>
<dbReference type="InterPro" id="IPR029787">
    <property type="entry name" value="Nucleotide_cyclase"/>
</dbReference>
<evidence type="ECO:0000256" key="5">
    <source>
        <dbReference type="ARBA" id="ARBA00022692"/>
    </source>
</evidence>
<evidence type="ECO:0000256" key="9">
    <source>
        <dbReference type="SAM" id="Phobius"/>
    </source>
</evidence>
<evidence type="ECO:0000256" key="6">
    <source>
        <dbReference type="ARBA" id="ARBA00022989"/>
    </source>
</evidence>
<organism evidence="11 12">
    <name type="scientific">Vibrio diazotrophicus</name>
    <dbReference type="NCBI Taxonomy" id="685"/>
    <lineage>
        <taxon>Bacteria</taxon>
        <taxon>Pseudomonadati</taxon>
        <taxon>Pseudomonadota</taxon>
        <taxon>Gammaproteobacteria</taxon>
        <taxon>Vibrionales</taxon>
        <taxon>Vibrionaceae</taxon>
        <taxon>Vibrio</taxon>
    </lineage>
</organism>
<feature type="transmembrane region" description="Helical" evidence="9">
    <location>
        <begin position="129"/>
        <end position="162"/>
    </location>
</feature>
<dbReference type="GO" id="GO:0052621">
    <property type="term" value="F:diguanylate cyclase activity"/>
    <property type="evidence" value="ECO:0007669"/>
    <property type="project" value="UniProtKB-EC"/>
</dbReference>
<dbReference type="AlphaFoldDB" id="A0A2J8HYU7"/>
<sequence>MEGSCPERHSRFGNKWFSTLSKPVLITVAWILLWRAAALMEYAPHASIWFPPSGVTYAVFLIFGWRAIPIVLFASITTTFWEDSIYEAHKSSSTLLLTGLLFATAHCFSYWLGATILRKLSQTGKQFRIPYLILMFLTIAATSSLIAAIGGSNVLAITGIILPSEIMSLWGPWWVGDLVGVVVIAPITVAILSKYYPKESHWLVENFKSVYEQSSLLNYLYKQTIAIVVLALISVLVSIYPASSVVFCVFFLGIVQMWIVFTESAGRAFLSLGILSTTTAILVSWLQLGNHAMVYQFTISLLAANTYFGLWVPHILLDNRNLRILAERDVLTGAQTRQYFIKNVKNEISRCRRINQPLSLALFDIDGFKQINDTFGHTVGDKVLTTVSQHVSKEIRPADLIGRFGGDEFMLLLPSDDLQHAIQAAERIRDSIECLSIPSLERNITCSFGVVEITSDDTFVSAFERADNFLLDAKKCGKNQVKPILQ</sequence>
<accession>A0A2J8HYU7</accession>
<dbReference type="Pfam" id="PF05231">
    <property type="entry name" value="MASE1"/>
    <property type="match status" value="1"/>
</dbReference>
<dbReference type="GO" id="GO:0005886">
    <property type="term" value="C:plasma membrane"/>
    <property type="evidence" value="ECO:0007669"/>
    <property type="project" value="UniProtKB-SubCell"/>
</dbReference>
<evidence type="ECO:0000313" key="12">
    <source>
        <dbReference type="Proteomes" id="UP000236449"/>
    </source>
</evidence>
<dbReference type="FunFam" id="3.30.70.270:FF:000001">
    <property type="entry name" value="Diguanylate cyclase domain protein"/>
    <property type="match status" value="1"/>
</dbReference>
<reference evidence="11 12" key="1">
    <citation type="submission" date="2018-01" db="EMBL/GenBank/DDBJ databases">
        <title>Draft genome sequences of six Vibrio diazotrophicus strains isolated from deep-sea sediments of the Baltic Sea.</title>
        <authorList>
            <person name="Castillo D."/>
            <person name="Vandieken V."/>
            <person name="Chiang O."/>
            <person name="Middelboe M."/>
        </authorList>
    </citation>
    <scope>NUCLEOTIDE SEQUENCE [LARGE SCALE GENOMIC DNA]</scope>
    <source>
        <strain evidence="11 12">60.27F</strain>
    </source>
</reference>
<dbReference type="SUPFAM" id="SSF55073">
    <property type="entry name" value="Nucleotide cyclase"/>
    <property type="match status" value="1"/>
</dbReference>
<dbReference type="GO" id="GO:0043709">
    <property type="term" value="P:cell adhesion involved in single-species biofilm formation"/>
    <property type="evidence" value="ECO:0007669"/>
    <property type="project" value="TreeGrafter"/>
</dbReference>
<feature type="domain" description="GGDEF" evidence="10">
    <location>
        <begin position="356"/>
        <end position="486"/>
    </location>
</feature>
<dbReference type="GO" id="GO:1902201">
    <property type="term" value="P:negative regulation of bacterial-type flagellum-dependent cell motility"/>
    <property type="evidence" value="ECO:0007669"/>
    <property type="project" value="TreeGrafter"/>
</dbReference>
<dbReference type="Pfam" id="PF00990">
    <property type="entry name" value="GGDEF"/>
    <property type="match status" value="1"/>
</dbReference>
<comment type="catalytic activity">
    <reaction evidence="8">
        <text>2 GTP = 3',3'-c-di-GMP + 2 diphosphate</text>
        <dbReference type="Rhea" id="RHEA:24898"/>
        <dbReference type="ChEBI" id="CHEBI:33019"/>
        <dbReference type="ChEBI" id="CHEBI:37565"/>
        <dbReference type="ChEBI" id="CHEBI:58805"/>
        <dbReference type="EC" id="2.7.7.65"/>
    </reaction>
</comment>
<feature type="transmembrane region" description="Helical" evidence="9">
    <location>
        <begin position="294"/>
        <end position="317"/>
    </location>
</feature>
<dbReference type="CDD" id="cd01949">
    <property type="entry name" value="GGDEF"/>
    <property type="match status" value="1"/>
</dbReference>
<comment type="cofactor">
    <cofactor evidence="1">
        <name>Mg(2+)</name>
        <dbReference type="ChEBI" id="CHEBI:18420"/>
    </cofactor>
</comment>
<dbReference type="InterPro" id="IPR007895">
    <property type="entry name" value="MASE1"/>
</dbReference>
<protein>
    <recommendedName>
        <fullName evidence="3">diguanylate cyclase</fullName>
        <ecNumber evidence="3">2.7.7.65</ecNumber>
    </recommendedName>
</protein>
<feature type="transmembrane region" description="Helical" evidence="9">
    <location>
        <begin position="268"/>
        <end position="288"/>
    </location>
</feature>
<feature type="transmembrane region" description="Helical" evidence="9">
    <location>
        <begin position="96"/>
        <end position="117"/>
    </location>
</feature>
<dbReference type="SMART" id="SM00267">
    <property type="entry name" value="GGDEF"/>
    <property type="match status" value="1"/>
</dbReference>
<dbReference type="OrthoDB" id="9803824at2"/>
<dbReference type="PANTHER" id="PTHR45138:SF9">
    <property type="entry name" value="DIGUANYLATE CYCLASE DGCM-RELATED"/>
    <property type="match status" value="1"/>
</dbReference>
<evidence type="ECO:0000313" key="11">
    <source>
        <dbReference type="EMBL" id="PNI03445.1"/>
    </source>
</evidence>
<dbReference type="PROSITE" id="PS50887">
    <property type="entry name" value="GGDEF"/>
    <property type="match status" value="1"/>
</dbReference>
<evidence type="ECO:0000259" key="10">
    <source>
        <dbReference type="PROSITE" id="PS50887"/>
    </source>
</evidence>
<dbReference type="EC" id="2.7.7.65" evidence="3"/>
<keyword evidence="5 9" id="KW-0812">Transmembrane</keyword>